<dbReference type="Gene3D" id="1.10.10.10">
    <property type="entry name" value="Winged helix-like DNA-binding domain superfamily/Winged helix DNA-binding domain"/>
    <property type="match status" value="1"/>
</dbReference>
<dbReference type="Pfam" id="PF03466">
    <property type="entry name" value="LysR_substrate"/>
    <property type="match status" value="1"/>
</dbReference>
<dbReference type="Proteomes" id="UP000194664">
    <property type="component" value="Unassembled WGS sequence"/>
</dbReference>
<dbReference type="InterPro" id="IPR036390">
    <property type="entry name" value="WH_DNA-bd_sf"/>
</dbReference>
<comment type="caution">
    <text evidence="6">The sequence shown here is derived from an EMBL/GenBank/DDBJ whole genome shotgun (WGS) entry which is preliminary data.</text>
</comment>
<sequence>MENWDDLRFLLAVSKSGTMSGAARMLNTNVATVSRRIERLSEQLGTNPFQKTRKGWETNPMVQGLIEAAQTFEGNLDKEIHQVSSPTGRSPVRIGAPPIVNSQILFPALIGTEGKMKTIAPEFSDRLVPGGLGDHDIVIQDRLPDTGRLLSRKAGKMNFRVFAPKGYNGDEWISLPEASGYTGPTELGRKVFNTEPVARASTFMQIFELAQQSGLAAVLPETLAQKHENWDPVGTEDDVLSYDLYVLYHETRKGDPVIDATLEWINYAFQKAKALP</sequence>
<dbReference type="PANTHER" id="PTHR30126">
    <property type="entry name" value="HTH-TYPE TRANSCRIPTIONAL REGULATOR"/>
    <property type="match status" value="1"/>
</dbReference>
<dbReference type="AlphaFoldDB" id="A0A251WUP4"/>
<keyword evidence="2" id="KW-0805">Transcription regulation</keyword>
<feature type="domain" description="HTH lysR-type" evidence="5">
    <location>
        <begin position="1"/>
        <end position="59"/>
    </location>
</feature>
<dbReference type="InterPro" id="IPR005119">
    <property type="entry name" value="LysR_subst-bd"/>
</dbReference>
<dbReference type="Pfam" id="PF00126">
    <property type="entry name" value="HTH_1"/>
    <property type="match status" value="1"/>
</dbReference>
<organism evidence="6 7">
    <name type="scientific">Marivivens niveibacter</name>
    <dbReference type="NCBI Taxonomy" id="1930667"/>
    <lineage>
        <taxon>Bacteria</taxon>
        <taxon>Pseudomonadati</taxon>
        <taxon>Pseudomonadota</taxon>
        <taxon>Alphaproteobacteria</taxon>
        <taxon>Rhodobacterales</taxon>
        <taxon>Paracoccaceae</taxon>
        <taxon>Marivivens group</taxon>
        <taxon>Marivivens</taxon>
    </lineage>
</organism>
<dbReference type="PANTHER" id="PTHR30126:SF21">
    <property type="entry name" value="TRANSCRIPTIONAL REGULATOR-RELATED"/>
    <property type="match status" value="1"/>
</dbReference>
<evidence type="ECO:0000256" key="4">
    <source>
        <dbReference type="ARBA" id="ARBA00023163"/>
    </source>
</evidence>
<keyword evidence="7" id="KW-1185">Reference proteome</keyword>
<evidence type="ECO:0000313" key="7">
    <source>
        <dbReference type="Proteomes" id="UP000194664"/>
    </source>
</evidence>
<reference evidence="6 7" key="1">
    <citation type="submission" date="2016-12" db="EMBL/GenBank/DDBJ databases">
        <title>The draft genome sequence of HSLHS2.</title>
        <authorList>
            <person name="Hu D."/>
            <person name="Wang L."/>
            <person name="Shao Z."/>
        </authorList>
    </citation>
    <scope>NUCLEOTIDE SEQUENCE [LARGE SCALE GENOMIC DNA]</scope>
    <source>
        <strain evidence="6">MCCC 1A06712</strain>
    </source>
</reference>
<evidence type="ECO:0000259" key="5">
    <source>
        <dbReference type="PROSITE" id="PS50931"/>
    </source>
</evidence>
<evidence type="ECO:0000256" key="1">
    <source>
        <dbReference type="ARBA" id="ARBA00009437"/>
    </source>
</evidence>
<dbReference type="EMBL" id="MSPP01000007">
    <property type="protein sequence ID" value="OUD08209.1"/>
    <property type="molecule type" value="Genomic_DNA"/>
</dbReference>
<evidence type="ECO:0000313" key="6">
    <source>
        <dbReference type="EMBL" id="OUD08209.1"/>
    </source>
</evidence>
<proteinExistence type="inferred from homology"/>
<name>A0A251WUP4_9RHOB</name>
<dbReference type="PROSITE" id="PS50931">
    <property type="entry name" value="HTH_LYSR"/>
    <property type="match status" value="1"/>
</dbReference>
<keyword evidence="3" id="KW-0238">DNA-binding</keyword>
<dbReference type="InterPro" id="IPR036388">
    <property type="entry name" value="WH-like_DNA-bd_sf"/>
</dbReference>
<keyword evidence="4" id="KW-0804">Transcription</keyword>
<evidence type="ECO:0000256" key="2">
    <source>
        <dbReference type="ARBA" id="ARBA00023015"/>
    </source>
</evidence>
<dbReference type="SUPFAM" id="SSF46785">
    <property type="entry name" value="Winged helix' DNA-binding domain"/>
    <property type="match status" value="1"/>
</dbReference>
<accession>A0A251WUP4</accession>
<dbReference type="RefSeq" id="WP_086452448.1">
    <property type="nucleotide sequence ID" value="NZ_MSPP01000007.1"/>
</dbReference>
<dbReference type="SUPFAM" id="SSF53850">
    <property type="entry name" value="Periplasmic binding protein-like II"/>
    <property type="match status" value="1"/>
</dbReference>
<dbReference type="OrthoDB" id="7768317at2"/>
<evidence type="ECO:0000256" key="3">
    <source>
        <dbReference type="ARBA" id="ARBA00023125"/>
    </source>
</evidence>
<dbReference type="GO" id="GO:0000976">
    <property type="term" value="F:transcription cis-regulatory region binding"/>
    <property type="evidence" value="ECO:0007669"/>
    <property type="project" value="TreeGrafter"/>
</dbReference>
<protein>
    <recommendedName>
        <fullName evidence="5">HTH lysR-type domain-containing protein</fullName>
    </recommendedName>
</protein>
<gene>
    <name evidence="6" type="ORF">BVC71_14705</name>
</gene>
<dbReference type="InterPro" id="IPR000847">
    <property type="entry name" value="LysR_HTH_N"/>
</dbReference>
<dbReference type="GO" id="GO:0003700">
    <property type="term" value="F:DNA-binding transcription factor activity"/>
    <property type="evidence" value="ECO:0007669"/>
    <property type="project" value="InterPro"/>
</dbReference>
<comment type="similarity">
    <text evidence="1">Belongs to the LysR transcriptional regulatory family.</text>
</comment>